<protein>
    <recommendedName>
        <fullName evidence="1">Actinobacteria/chloroflexi VLRF1 release factor domain-containing protein</fullName>
    </recommendedName>
</protein>
<dbReference type="EMBL" id="QGTX01000001">
    <property type="protein sequence ID" value="PWW22426.1"/>
    <property type="molecule type" value="Genomic_DNA"/>
</dbReference>
<organism evidence="2 3">
    <name type="scientific">Geodermatophilus normandii</name>
    <dbReference type="NCBI Taxonomy" id="1137989"/>
    <lineage>
        <taxon>Bacteria</taxon>
        <taxon>Bacillati</taxon>
        <taxon>Actinomycetota</taxon>
        <taxon>Actinomycetes</taxon>
        <taxon>Geodermatophilales</taxon>
        <taxon>Geodermatophilaceae</taxon>
        <taxon>Geodermatophilus</taxon>
    </lineage>
</organism>
<name>A0A317QIC7_9ACTN</name>
<comment type="caution">
    <text evidence="2">The sequence shown here is derived from an EMBL/GenBank/DDBJ whole genome shotgun (WGS) entry which is preliminary data.</text>
</comment>
<proteinExistence type="predicted"/>
<dbReference type="Pfam" id="PF18859">
    <property type="entry name" value="acVLRF1"/>
    <property type="match status" value="1"/>
</dbReference>
<dbReference type="InterPro" id="IPR042226">
    <property type="entry name" value="eFR1_2_sf"/>
</dbReference>
<sequence>MTRPRPAAGGGRVLGVAPERLGRWLDGVVARHGALEARAADDGAVGVTCADGTTLTLRAPFGWTPSAPVLTAFTAAARQPRRAAVLLVRRGRWATGVFDGPDLVVSKVDSRLVQGRSAAGGWSQQRFARRRGNQADAVVTAAADTAARVLLPHAGGVAALFTGGDRGMVDAVLADPRLAPLAAVRREPALEVGEPTKEVLLAAPAQFRAVQVHIVEPGERH</sequence>
<dbReference type="InterPro" id="IPR040783">
    <property type="entry name" value="VLRF1"/>
</dbReference>
<accession>A0A317QIC7</accession>
<dbReference type="Gene3D" id="3.30.420.60">
    <property type="entry name" value="eRF1 domain 2"/>
    <property type="match status" value="1"/>
</dbReference>
<dbReference type="SUPFAM" id="SSF53137">
    <property type="entry name" value="Translational machinery components"/>
    <property type="match status" value="1"/>
</dbReference>
<feature type="domain" description="Actinobacteria/chloroflexi VLRF1 release factor" evidence="1">
    <location>
        <begin position="81"/>
        <end position="213"/>
    </location>
</feature>
<keyword evidence="3" id="KW-1185">Reference proteome</keyword>
<dbReference type="OrthoDB" id="3728778at2"/>
<dbReference type="NCBIfam" id="NF041024">
    <property type="entry name" value="acVLRF1_NCBI"/>
    <property type="match status" value="1"/>
</dbReference>
<gene>
    <name evidence="2" type="ORF">JD79_01578</name>
</gene>
<evidence type="ECO:0000313" key="3">
    <source>
        <dbReference type="Proteomes" id="UP000246661"/>
    </source>
</evidence>
<dbReference type="AlphaFoldDB" id="A0A317QIC7"/>
<evidence type="ECO:0000259" key="1">
    <source>
        <dbReference type="Pfam" id="PF18859"/>
    </source>
</evidence>
<dbReference type="Proteomes" id="UP000246661">
    <property type="component" value="Unassembled WGS sequence"/>
</dbReference>
<dbReference type="RefSeq" id="WP_110005053.1">
    <property type="nucleotide sequence ID" value="NZ_QGTX01000001.1"/>
</dbReference>
<reference evidence="3" key="1">
    <citation type="submission" date="2018-05" db="EMBL/GenBank/DDBJ databases">
        <authorList>
            <person name="Klenk H.-P."/>
            <person name="Huntemann M."/>
            <person name="Clum A."/>
            <person name="Pillay M."/>
            <person name="Palaniappan K."/>
            <person name="Varghese N."/>
            <person name="Mikhailova N."/>
            <person name="Stamatis D."/>
            <person name="Reddy T."/>
            <person name="Daum C."/>
            <person name="Shapiro N."/>
            <person name="Ivanova N."/>
            <person name="Kyrpides N."/>
            <person name="Woyke T."/>
        </authorList>
    </citation>
    <scope>NUCLEOTIDE SEQUENCE [LARGE SCALE GENOMIC DNA]</scope>
    <source>
        <strain evidence="3">DSM 45417</strain>
    </source>
</reference>
<evidence type="ECO:0000313" key="2">
    <source>
        <dbReference type="EMBL" id="PWW22426.1"/>
    </source>
</evidence>